<comment type="similarity">
    <text evidence="1">Belongs to the SUI1 family.</text>
</comment>
<dbReference type="Pfam" id="PF01253">
    <property type="entry name" value="SUI1"/>
    <property type="match status" value="1"/>
</dbReference>
<dbReference type="PROSITE" id="PS50296">
    <property type="entry name" value="SUI1"/>
    <property type="match status" value="1"/>
</dbReference>
<name>A0A1R2AX25_9CILI</name>
<dbReference type="InterPro" id="IPR005874">
    <property type="entry name" value="SUI1_euk"/>
</dbReference>
<evidence type="ECO:0000256" key="1">
    <source>
        <dbReference type="ARBA" id="ARBA00005422"/>
    </source>
</evidence>
<dbReference type="InterPro" id="IPR001950">
    <property type="entry name" value="SUI1"/>
</dbReference>
<evidence type="ECO:0000256" key="2">
    <source>
        <dbReference type="ARBA" id="ARBA00022917"/>
    </source>
</evidence>
<protein>
    <recommendedName>
        <fullName evidence="3">SUI1 domain-containing protein</fullName>
    </recommendedName>
</protein>
<dbReference type="AlphaFoldDB" id="A0A1R2AX25"/>
<evidence type="ECO:0000313" key="4">
    <source>
        <dbReference type="EMBL" id="OMJ69057.1"/>
    </source>
</evidence>
<dbReference type="InterPro" id="IPR036877">
    <property type="entry name" value="SUI1_dom_sf"/>
</dbReference>
<keyword evidence="5" id="KW-1185">Reference proteome</keyword>
<keyword evidence="2" id="KW-0648">Protein biosynthesis</keyword>
<dbReference type="PIRSF" id="PIRSF004499">
    <property type="entry name" value="SUI1_euk"/>
    <property type="match status" value="1"/>
</dbReference>
<dbReference type="EMBL" id="MPUH01001246">
    <property type="protein sequence ID" value="OMJ69057.1"/>
    <property type="molecule type" value="Genomic_DNA"/>
</dbReference>
<organism evidence="4 5">
    <name type="scientific">Stentor coeruleus</name>
    <dbReference type="NCBI Taxonomy" id="5963"/>
    <lineage>
        <taxon>Eukaryota</taxon>
        <taxon>Sar</taxon>
        <taxon>Alveolata</taxon>
        <taxon>Ciliophora</taxon>
        <taxon>Postciliodesmatophora</taxon>
        <taxon>Heterotrichea</taxon>
        <taxon>Heterotrichida</taxon>
        <taxon>Stentoridae</taxon>
        <taxon>Stentor</taxon>
    </lineage>
</organism>
<proteinExistence type="inferred from homology"/>
<evidence type="ECO:0000259" key="3">
    <source>
        <dbReference type="PROSITE" id="PS50296"/>
    </source>
</evidence>
<dbReference type="OrthoDB" id="305182at2759"/>
<evidence type="ECO:0000313" key="5">
    <source>
        <dbReference type="Proteomes" id="UP000187209"/>
    </source>
</evidence>
<comment type="caution">
    <text evidence="4">The sequence shown here is derived from an EMBL/GenBank/DDBJ whole genome shotgun (WGS) entry which is preliminary data.</text>
</comment>
<feature type="domain" description="SUI1" evidence="3">
    <location>
        <begin position="21"/>
        <end position="92"/>
    </location>
</feature>
<dbReference type="Proteomes" id="UP000187209">
    <property type="component" value="Unassembled WGS sequence"/>
</dbReference>
<dbReference type="CDD" id="cd11566">
    <property type="entry name" value="eIF1_SUI1"/>
    <property type="match status" value="1"/>
</dbReference>
<reference evidence="4 5" key="1">
    <citation type="submission" date="2016-11" db="EMBL/GenBank/DDBJ databases">
        <title>The macronuclear genome of Stentor coeruleus: a giant cell with tiny introns.</title>
        <authorList>
            <person name="Slabodnick M."/>
            <person name="Ruby J.G."/>
            <person name="Reiff S.B."/>
            <person name="Swart E.C."/>
            <person name="Gosai S."/>
            <person name="Prabakaran S."/>
            <person name="Witkowska E."/>
            <person name="Larue G.E."/>
            <person name="Fisher S."/>
            <person name="Freeman R.M."/>
            <person name="Gunawardena J."/>
            <person name="Chu W."/>
            <person name="Stover N.A."/>
            <person name="Gregory B.D."/>
            <person name="Nowacki M."/>
            <person name="Derisi J."/>
            <person name="Roy S.W."/>
            <person name="Marshall W.F."/>
            <person name="Sood P."/>
        </authorList>
    </citation>
    <scope>NUCLEOTIDE SEQUENCE [LARGE SCALE GENOMIC DNA]</scope>
    <source>
        <strain evidence="4">WM001</strain>
    </source>
</reference>
<dbReference type="GO" id="GO:0003743">
    <property type="term" value="F:translation initiation factor activity"/>
    <property type="evidence" value="ECO:0007669"/>
    <property type="project" value="InterPro"/>
</dbReference>
<accession>A0A1R2AX25</accession>
<dbReference type="PANTHER" id="PTHR10388">
    <property type="entry name" value="EUKARYOTIC TRANSLATION INITIATION FACTOR SUI1"/>
    <property type="match status" value="1"/>
</dbReference>
<dbReference type="SUPFAM" id="SSF55159">
    <property type="entry name" value="eIF1-like"/>
    <property type="match status" value="1"/>
</dbReference>
<dbReference type="Gene3D" id="3.30.780.10">
    <property type="entry name" value="SUI1-like domain"/>
    <property type="match status" value="1"/>
</dbReference>
<sequence length="104" mass="12009">MSFGNSIVDDLEETTNTTNYVHVRIQKRNKRKCLTLIEGMPADIDMKKVLKYFKKAFSCNGTIVINPETEEKIIQLTGDNRKEVEKFLKEEYIVPENCVKVHGT</sequence>
<gene>
    <name evidence="4" type="ORF">SteCoe_33326</name>
</gene>